<evidence type="ECO:0000313" key="2">
    <source>
        <dbReference type="Proteomes" id="UP000219565"/>
    </source>
</evidence>
<evidence type="ECO:0000313" key="1">
    <source>
        <dbReference type="EMBL" id="SNY88319.1"/>
    </source>
</evidence>
<dbReference type="EMBL" id="OBEG01000006">
    <property type="protein sequence ID" value="SNY88319.1"/>
    <property type="molecule type" value="Genomic_DNA"/>
</dbReference>
<sequence length="63" mass="6924">MSETWESATAYVIAALEAKGTATRDDFDVPAIVAATRDLADGWDFRAIEDAAFWRIAASFLRV</sequence>
<reference evidence="2" key="1">
    <citation type="submission" date="2017-09" db="EMBL/GenBank/DDBJ databases">
        <authorList>
            <person name="Varghese N."/>
            <person name="Submissions S."/>
        </authorList>
    </citation>
    <scope>NUCLEOTIDE SEQUENCE [LARGE SCALE GENOMIC DNA]</scope>
    <source>
        <strain evidence="2">DSM 45537</strain>
    </source>
</reference>
<accession>A0A285LTS3</accession>
<name>A0A285LTS3_9NOCA</name>
<keyword evidence="2" id="KW-1185">Reference proteome</keyword>
<dbReference type="RefSeq" id="WP_097247272.1">
    <property type="nucleotide sequence ID" value="NZ_JAMTCV010000001.1"/>
</dbReference>
<gene>
    <name evidence="1" type="ORF">SAMN04244553_5291</name>
</gene>
<dbReference type="OrthoDB" id="4560402at2"/>
<proteinExistence type="predicted"/>
<dbReference type="AlphaFoldDB" id="A0A285LTS3"/>
<organism evidence="1 2">
    <name type="scientific">Nocardia amikacinitolerans</name>
    <dbReference type="NCBI Taxonomy" id="756689"/>
    <lineage>
        <taxon>Bacteria</taxon>
        <taxon>Bacillati</taxon>
        <taxon>Actinomycetota</taxon>
        <taxon>Actinomycetes</taxon>
        <taxon>Mycobacteriales</taxon>
        <taxon>Nocardiaceae</taxon>
        <taxon>Nocardia</taxon>
    </lineage>
</organism>
<protein>
    <submittedName>
        <fullName evidence="1">Uncharacterized protein</fullName>
    </submittedName>
</protein>
<dbReference type="Proteomes" id="UP000219565">
    <property type="component" value="Unassembled WGS sequence"/>
</dbReference>